<sequence length="295" mass="32682">MTQLKTKLVEATVAVLGSLPLSVARGMGAGFAKLCLLFNDRNSRVTARNIALCFPQLSKQEQRALVRASMLQTGRLAFEIFSVWRSNEQWRNKRTLAVYGLDKLHAALDEGKGVIVLAPHIGNWEVLGASLPTIAPATCMYQPPKQTYLERVIVRSRENTGMTLVPTNAKGVAKLLKALKSGEMVGILPDQCPDMGGEFADFFGHPAYTMTLLHGLIQRTQCKVVTGFAKRVNGGFEIHYLDPDPAIYDPDLAASLTGLNSCVETCVDLCPEQYQWEYKRFRKTPPSGEKFYKNI</sequence>
<comment type="subcellular location">
    <subcellularLocation>
        <location evidence="1">Cell inner membrane</location>
    </subcellularLocation>
</comment>
<dbReference type="GO" id="GO:0005886">
    <property type="term" value="C:plasma membrane"/>
    <property type="evidence" value="ECO:0007669"/>
    <property type="project" value="UniProtKB-SubCell"/>
</dbReference>
<evidence type="ECO:0000256" key="3">
    <source>
        <dbReference type="ARBA" id="ARBA00022519"/>
    </source>
</evidence>
<protein>
    <submittedName>
        <fullName evidence="7">Lysophospholipid acyltransferase family protein</fullName>
    </submittedName>
</protein>
<organism evidence="7 8">
    <name type="scientific">Saccharophagus degradans</name>
    <dbReference type="NCBI Taxonomy" id="86304"/>
    <lineage>
        <taxon>Bacteria</taxon>
        <taxon>Pseudomonadati</taxon>
        <taxon>Pseudomonadota</taxon>
        <taxon>Gammaproteobacteria</taxon>
        <taxon>Cellvibrionales</taxon>
        <taxon>Cellvibrionaceae</taxon>
        <taxon>Saccharophagus</taxon>
    </lineage>
</organism>
<name>A0AAW7X4R1_9GAMM</name>
<keyword evidence="5" id="KW-0472">Membrane</keyword>
<proteinExistence type="predicted"/>
<dbReference type="RefSeq" id="WP_303492613.1">
    <property type="nucleotide sequence ID" value="NZ_JAUOPB010000006.1"/>
</dbReference>
<dbReference type="GO" id="GO:0009247">
    <property type="term" value="P:glycolipid biosynthetic process"/>
    <property type="evidence" value="ECO:0007669"/>
    <property type="project" value="UniProtKB-ARBA"/>
</dbReference>
<dbReference type="EMBL" id="JAUOPB010000006">
    <property type="protein sequence ID" value="MDO6422691.1"/>
    <property type="molecule type" value="Genomic_DNA"/>
</dbReference>
<dbReference type="CDD" id="cd07984">
    <property type="entry name" value="LPLAT_LABLAT-like"/>
    <property type="match status" value="1"/>
</dbReference>
<evidence type="ECO:0000256" key="6">
    <source>
        <dbReference type="ARBA" id="ARBA00023315"/>
    </source>
</evidence>
<keyword evidence="4" id="KW-0808">Transferase</keyword>
<dbReference type="AlphaFoldDB" id="A0AAW7X4R1"/>
<dbReference type="Pfam" id="PF03279">
    <property type="entry name" value="Lip_A_acyltrans"/>
    <property type="match status" value="1"/>
</dbReference>
<accession>A0AAW7X4R1</accession>
<gene>
    <name evidence="7" type="ORF">Q4521_09415</name>
</gene>
<keyword evidence="2" id="KW-1003">Cell membrane</keyword>
<dbReference type="GO" id="GO:0016746">
    <property type="term" value="F:acyltransferase activity"/>
    <property type="evidence" value="ECO:0007669"/>
    <property type="project" value="UniProtKB-KW"/>
</dbReference>
<comment type="caution">
    <text evidence="7">The sequence shown here is derived from an EMBL/GenBank/DDBJ whole genome shotgun (WGS) entry which is preliminary data.</text>
</comment>
<evidence type="ECO:0000313" key="8">
    <source>
        <dbReference type="Proteomes" id="UP001169760"/>
    </source>
</evidence>
<reference evidence="7" key="1">
    <citation type="submission" date="2023-07" db="EMBL/GenBank/DDBJ databases">
        <title>Genome content predicts the carbon catabolic preferences of heterotrophic bacteria.</title>
        <authorList>
            <person name="Gralka M."/>
        </authorList>
    </citation>
    <scope>NUCLEOTIDE SEQUENCE</scope>
    <source>
        <strain evidence="7">I3M17_2</strain>
    </source>
</reference>
<evidence type="ECO:0000256" key="1">
    <source>
        <dbReference type="ARBA" id="ARBA00004533"/>
    </source>
</evidence>
<dbReference type="PANTHER" id="PTHR30606">
    <property type="entry name" value="LIPID A BIOSYNTHESIS LAUROYL ACYLTRANSFERASE"/>
    <property type="match status" value="1"/>
</dbReference>
<evidence type="ECO:0000313" key="7">
    <source>
        <dbReference type="EMBL" id="MDO6422691.1"/>
    </source>
</evidence>
<dbReference type="InterPro" id="IPR004960">
    <property type="entry name" value="LipA_acyltrans"/>
</dbReference>
<evidence type="ECO:0000256" key="5">
    <source>
        <dbReference type="ARBA" id="ARBA00023136"/>
    </source>
</evidence>
<evidence type="ECO:0000256" key="2">
    <source>
        <dbReference type="ARBA" id="ARBA00022475"/>
    </source>
</evidence>
<keyword evidence="3" id="KW-0997">Cell inner membrane</keyword>
<dbReference type="Proteomes" id="UP001169760">
    <property type="component" value="Unassembled WGS sequence"/>
</dbReference>
<dbReference type="PANTHER" id="PTHR30606:SF10">
    <property type="entry name" value="PHOSPHATIDYLINOSITOL MANNOSIDE ACYLTRANSFERASE"/>
    <property type="match status" value="1"/>
</dbReference>
<dbReference type="PIRSF" id="PIRSF026649">
    <property type="entry name" value="MsbB"/>
    <property type="match status" value="1"/>
</dbReference>
<evidence type="ECO:0000256" key="4">
    <source>
        <dbReference type="ARBA" id="ARBA00022679"/>
    </source>
</evidence>
<keyword evidence="6 7" id="KW-0012">Acyltransferase</keyword>